<dbReference type="InterPro" id="IPR006869">
    <property type="entry name" value="DUF547"/>
</dbReference>
<evidence type="ECO:0000313" key="2">
    <source>
        <dbReference type="EMBL" id="MCU4751052.1"/>
    </source>
</evidence>
<organism evidence="2 3">
    <name type="scientific">Natronosalvus hydrolyticus</name>
    <dbReference type="NCBI Taxonomy" id="2979988"/>
    <lineage>
        <taxon>Archaea</taxon>
        <taxon>Methanobacteriati</taxon>
        <taxon>Methanobacteriota</taxon>
        <taxon>Stenosarchaea group</taxon>
        <taxon>Halobacteria</taxon>
        <taxon>Halobacteriales</taxon>
        <taxon>Natrialbaceae</taxon>
        <taxon>Natronosalvus</taxon>
    </lineage>
</organism>
<dbReference type="AlphaFoldDB" id="A0AAP2Z5E1"/>
<proteinExistence type="predicted"/>
<protein>
    <submittedName>
        <fullName evidence="2">DUF547 domain-containing protein</fullName>
    </submittedName>
</protein>
<evidence type="ECO:0000259" key="1">
    <source>
        <dbReference type="Pfam" id="PF04784"/>
    </source>
</evidence>
<dbReference type="EMBL" id="JAOPJZ010000002">
    <property type="protein sequence ID" value="MCU4751052.1"/>
    <property type="molecule type" value="Genomic_DNA"/>
</dbReference>
<gene>
    <name evidence="2" type="ORF">OB919_03495</name>
</gene>
<feature type="domain" description="DUF547" evidence="1">
    <location>
        <begin position="52"/>
        <end position="171"/>
    </location>
</feature>
<dbReference type="Pfam" id="PF04784">
    <property type="entry name" value="DUF547"/>
    <property type="match status" value="1"/>
</dbReference>
<name>A0AAP2Z5E1_9EURY</name>
<comment type="caution">
    <text evidence="2">The sequence shown here is derived from an EMBL/GenBank/DDBJ whole genome shotgun (WGS) entry which is preliminary data.</text>
</comment>
<accession>A0AAP2Z5E1</accession>
<dbReference type="PANTHER" id="PTHR46361:SF3">
    <property type="entry name" value="ELECTRON CARRIER_ PROTEIN DISULFIDE OXIDOREDUCTASE"/>
    <property type="match status" value="1"/>
</dbReference>
<sequence>MTESPSYVLESGSPAGISRALLNAVRVETPVDGHLEALARASHDDLEPIRADEETGLAFWLNLYNAATQLLLEERPGLFESRIRFFRAAAITVAGVDLSLDDIEHGIIRGRKSKYGLGYLPRLEPTGLPAGYQLGRDPRIHFALNCGAASCPAIRFYEPETIDSTLEEATRTSLESTVEYDADRNRVVVPRVCLWFLGDFGGRSGIRSLLAAHELIPPDSSPKLRFASYDWTKARRMFLE</sequence>
<evidence type="ECO:0000313" key="3">
    <source>
        <dbReference type="Proteomes" id="UP001321047"/>
    </source>
</evidence>
<dbReference type="PANTHER" id="PTHR46361">
    <property type="entry name" value="ELECTRON CARRIER/ PROTEIN DISULFIDE OXIDOREDUCTASE"/>
    <property type="match status" value="1"/>
</dbReference>
<dbReference type="RefSeq" id="WP_342806446.1">
    <property type="nucleotide sequence ID" value="NZ_JAOPJZ010000002.1"/>
</dbReference>
<dbReference type="Proteomes" id="UP001321047">
    <property type="component" value="Unassembled WGS sequence"/>
</dbReference>
<keyword evidence="3" id="KW-1185">Reference proteome</keyword>
<reference evidence="2 3" key="1">
    <citation type="submission" date="2022-09" db="EMBL/GenBank/DDBJ databases">
        <title>Enrichment on poylsaccharides allowed isolation of novel metabolic and taxonomic groups of Haloarchaea.</title>
        <authorList>
            <person name="Sorokin D.Y."/>
            <person name="Elcheninov A.G."/>
            <person name="Khizhniak T.V."/>
            <person name="Kolganova T.V."/>
            <person name="Kublanov I.V."/>
        </authorList>
    </citation>
    <scope>NUCLEOTIDE SEQUENCE [LARGE SCALE GENOMIC DNA]</scope>
    <source>
        <strain evidence="2 3">AArc-curdl1</strain>
    </source>
</reference>